<dbReference type="PRINTS" id="PR00469">
    <property type="entry name" value="PNDRDTASEII"/>
</dbReference>
<evidence type="ECO:0000256" key="7">
    <source>
        <dbReference type="ARBA" id="ARBA00023033"/>
    </source>
</evidence>
<dbReference type="GO" id="GO:0050660">
    <property type="term" value="F:flavin adenine dinucleotide binding"/>
    <property type="evidence" value="ECO:0007669"/>
    <property type="project" value="InterPro"/>
</dbReference>
<evidence type="ECO:0000256" key="5">
    <source>
        <dbReference type="ARBA" id="ARBA00022857"/>
    </source>
</evidence>
<dbReference type="PANTHER" id="PTHR43539">
    <property type="entry name" value="FLAVIN-BINDING MONOOXYGENASE-LIKE PROTEIN (AFU_ORTHOLOGUE AFUA_4G09220)"/>
    <property type="match status" value="1"/>
</dbReference>
<keyword evidence="3 9" id="KW-0285">Flavoprotein</keyword>
<accession>A0AAQ3JVZ5</accession>
<name>A0AAQ3JVZ5_9LILI</name>
<proteinExistence type="inferred from homology"/>
<evidence type="ECO:0000256" key="9">
    <source>
        <dbReference type="RuleBase" id="RU361177"/>
    </source>
</evidence>
<dbReference type="PANTHER" id="PTHR43539:SF38">
    <property type="entry name" value="INDOLE-3-PYRUVATE MONOOXYGENASE YUCCA6"/>
    <property type="match status" value="1"/>
</dbReference>
<dbReference type="EMBL" id="CP136890">
    <property type="protein sequence ID" value="WOK95726.1"/>
    <property type="molecule type" value="Genomic_DNA"/>
</dbReference>
<comment type="similarity">
    <text evidence="2 9">Belongs to the FMO family.</text>
</comment>
<comment type="cofactor">
    <cofactor evidence="1 9">
        <name>FAD</name>
        <dbReference type="ChEBI" id="CHEBI:57692"/>
    </cofactor>
</comment>
<evidence type="ECO:0000256" key="6">
    <source>
        <dbReference type="ARBA" id="ARBA00023002"/>
    </source>
</evidence>
<dbReference type="InterPro" id="IPR020946">
    <property type="entry name" value="Flavin_mOase-like"/>
</dbReference>
<protein>
    <recommendedName>
        <fullName evidence="9">Flavin-containing monooxygenase</fullName>
        <ecNumber evidence="9">1.-.-.-</ecNumber>
    </recommendedName>
</protein>
<gene>
    <name evidence="10" type="ORF">Cni_G04433</name>
</gene>
<evidence type="ECO:0000313" key="10">
    <source>
        <dbReference type="EMBL" id="WOK95726.1"/>
    </source>
</evidence>
<evidence type="ECO:0000313" key="11">
    <source>
        <dbReference type="Proteomes" id="UP001327560"/>
    </source>
</evidence>
<dbReference type="GO" id="GO:0050661">
    <property type="term" value="F:NADP binding"/>
    <property type="evidence" value="ECO:0007669"/>
    <property type="project" value="InterPro"/>
</dbReference>
<dbReference type="Gene3D" id="3.50.50.60">
    <property type="entry name" value="FAD/NAD(P)-binding domain"/>
    <property type="match status" value="1"/>
</dbReference>
<dbReference type="GO" id="GO:0103075">
    <property type="term" value="F:indole-3-pyruvate monooxygenase activity"/>
    <property type="evidence" value="ECO:0007669"/>
    <property type="project" value="UniProtKB-EC"/>
</dbReference>
<evidence type="ECO:0000256" key="1">
    <source>
        <dbReference type="ARBA" id="ARBA00001974"/>
    </source>
</evidence>
<dbReference type="PRINTS" id="PR00368">
    <property type="entry name" value="FADPNR"/>
</dbReference>
<dbReference type="AlphaFoldDB" id="A0AAQ3JVZ5"/>
<keyword evidence="6 9" id="KW-0560">Oxidoreductase</keyword>
<dbReference type="Proteomes" id="UP001327560">
    <property type="component" value="Chromosome 1"/>
</dbReference>
<keyword evidence="11" id="KW-1185">Reference proteome</keyword>
<dbReference type="InterPro" id="IPR036188">
    <property type="entry name" value="FAD/NAD-bd_sf"/>
</dbReference>
<reference evidence="10 11" key="1">
    <citation type="submission" date="2023-10" db="EMBL/GenBank/DDBJ databases">
        <title>Chromosome-scale genome assembly provides insights into flower coloration mechanisms of Canna indica.</title>
        <authorList>
            <person name="Li C."/>
        </authorList>
    </citation>
    <scope>NUCLEOTIDE SEQUENCE [LARGE SCALE GENOMIC DNA]</scope>
    <source>
        <tissue evidence="10">Flower</tissue>
    </source>
</reference>
<dbReference type="Pfam" id="PF00743">
    <property type="entry name" value="FMO-like"/>
    <property type="match status" value="1"/>
</dbReference>
<keyword evidence="5" id="KW-0521">NADP</keyword>
<keyword evidence="4 9" id="KW-0274">FAD</keyword>
<dbReference type="SUPFAM" id="SSF51905">
    <property type="entry name" value="FAD/NAD(P)-binding domain"/>
    <property type="match status" value="2"/>
</dbReference>
<evidence type="ECO:0000256" key="4">
    <source>
        <dbReference type="ARBA" id="ARBA00022827"/>
    </source>
</evidence>
<comment type="catalytic activity">
    <reaction evidence="8">
        <text>indole-3-pyruvate + NADPH + O2 + H(+) = (indol-3-yl)acetate + CO2 + NADP(+) + H2O</text>
        <dbReference type="Rhea" id="RHEA:34331"/>
        <dbReference type="ChEBI" id="CHEBI:15377"/>
        <dbReference type="ChEBI" id="CHEBI:15378"/>
        <dbReference type="ChEBI" id="CHEBI:15379"/>
        <dbReference type="ChEBI" id="CHEBI:16526"/>
        <dbReference type="ChEBI" id="CHEBI:17640"/>
        <dbReference type="ChEBI" id="CHEBI:30854"/>
        <dbReference type="ChEBI" id="CHEBI:57783"/>
        <dbReference type="ChEBI" id="CHEBI:58349"/>
        <dbReference type="EC" id="1.14.13.168"/>
    </reaction>
</comment>
<dbReference type="FunFam" id="3.50.50.60:FF:000100">
    <property type="entry name" value="Flavin-containing monooxygenase"/>
    <property type="match status" value="1"/>
</dbReference>
<sequence>MEENSLTQCLTLTSLTSMASKVDVNVLAGNTEQCIPVPGPVIVGAGPSGLAVAACLKKKGIPSVILERSHCIASLWQLKTYNRLRLHLPKHFCELPLMPFPACFPTYPTREQFVSYLDTYTRQFNIRPVFNSTVVSAEFDQQIELWRVKTVCMKDGKEVEYVSRWLIAATGTNAEEVLPEINGMEDFKGSIIHTSSYKSGDAFQGQRVLVIGCGNSGMEVCLDLCDHNAQPSMAVREGVHVLPREIVGWSTFGLSTWLLKLLPVRVVDSLLLLVSRFVLGNTECHGLHRPRKGPLELKLLTGKTPVLDAGALAKIKSGDIQVLPAVKRLTAYRAEFMDGRMEDFDATILATGYRSNIHTWLKEGDFICKESLPRRPFCNGWKWERGLYAVGFSPRGLFGTSIDARRIADDIEQCWNADANQ</sequence>
<dbReference type="InterPro" id="IPR050982">
    <property type="entry name" value="Auxin_biosynth/cation_transpt"/>
</dbReference>
<dbReference type="EC" id="1.-.-.-" evidence="9"/>
<keyword evidence="7 9" id="KW-0503">Monooxygenase</keyword>
<dbReference type="GO" id="GO:0004499">
    <property type="term" value="F:N,N-dimethylaniline monooxygenase activity"/>
    <property type="evidence" value="ECO:0007669"/>
    <property type="project" value="InterPro"/>
</dbReference>
<dbReference type="GO" id="GO:0009851">
    <property type="term" value="P:auxin biosynthetic process"/>
    <property type="evidence" value="ECO:0007669"/>
    <property type="project" value="TreeGrafter"/>
</dbReference>
<evidence type="ECO:0000256" key="3">
    <source>
        <dbReference type="ARBA" id="ARBA00022630"/>
    </source>
</evidence>
<evidence type="ECO:0000256" key="2">
    <source>
        <dbReference type="ARBA" id="ARBA00009183"/>
    </source>
</evidence>
<evidence type="ECO:0000256" key="8">
    <source>
        <dbReference type="ARBA" id="ARBA00047707"/>
    </source>
</evidence>
<organism evidence="10 11">
    <name type="scientific">Canna indica</name>
    <name type="common">Indian-shot</name>
    <dbReference type="NCBI Taxonomy" id="4628"/>
    <lineage>
        <taxon>Eukaryota</taxon>
        <taxon>Viridiplantae</taxon>
        <taxon>Streptophyta</taxon>
        <taxon>Embryophyta</taxon>
        <taxon>Tracheophyta</taxon>
        <taxon>Spermatophyta</taxon>
        <taxon>Magnoliopsida</taxon>
        <taxon>Liliopsida</taxon>
        <taxon>Zingiberales</taxon>
        <taxon>Cannaceae</taxon>
        <taxon>Canna</taxon>
    </lineage>
</organism>